<protein>
    <submittedName>
        <fullName evidence="1">Uncharacterized protein</fullName>
    </submittedName>
</protein>
<dbReference type="EMBL" id="SJOL01010940">
    <property type="protein sequence ID" value="TGZ50016.1"/>
    <property type="molecule type" value="Genomic_DNA"/>
</dbReference>
<reference evidence="1 2" key="1">
    <citation type="journal article" date="2019" name="BMC Genomics">
        <title>New insights from Opisthorchis felineus genome: update on genomics of the epidemiologically important liver flukes.</title>
        <authorList>
            <person name="Ershov N.I."/>
            <person name="Mordvinov V.A."/>
            <person name="Prokhortchouk E.B."/>
            <person name="Pakharukova M.Y."/>
            <person name="Gunbin K.V."/>
            <person name="Ustyantsev K."/>
            <person name="Genaev M.A."/>
            <person name="Blinov A.G."/>
            <person name="Mazur A."/>
            <person name="Boulygina E."/>
            <person name="Tsygankova S."/>
            <person name="Khrameeva E."/>
            <person name="Chekanov N."/>
            <person name="Fan G."/>
            <person name="Xiao A."/>
            <person name="Zhang H."/>
            <person name="Xu X."/>
            <person name="Yang H."/>
            <person name="Solovyev V."/>
            <person name="Lee S.M."/>
            <person name="Liu X."/>
            <person name="Afonnikov D.A."/>
            <person name="Skryabin K.G."/>
        </authorList>
    </citation>
    <scope>NUCLEOTIDE SEQUENCE [LARGE SCALE GENOMIC DNA]</scope>
    <source>
        <strain evidence="1">AK-0245</strain>
        <tissue evidence="1">Whole organism</tissue>
    </source>
</reference>
<proteinExistence type="predicted"/>
<sequence>DGIHLSVSPNKLHHHVRMGDKWIIGCIVDQPASFLNHERAVRWHVSCSHRENCQYTLDSAWLVTAPKNFDVHTGTYSAKCSLIQDENIVSQEITVTVHPRITLHLITISSSEGKTHQCIPSSPYLLQYDPDISLYEMTGSEPAVYDESIFMIRTRRYRILRTHCCFLNSSILAFQRCFASTTKMPERVKMFNKFSFATPGNKGERMEAELQTKIGIRKRTVCSFLRGQERILATKDGYAFENLYTGRTRCSLYTCEAMMLPHVTKNYYGSVCIISGEPLYQL</sequence>
<evidence type="ECO:0000313" key="2">
    <source>
        <dbReference type="Proteomes" id="UP000308267"/>
    </source>
</evidence>
<accession>A0A4S2KLC3</accession>
<comment type="caution">
    <text evidence="1">The sequence shown here is derived from an EMBL/GenBank/DDBJ whole genome shotgun (WGS) entry which is preliminary data.</text>
</comment>
<organism evidence="1 2">
    <name type="scientific">Opisthorchis felineus</name>
    <dbReference type="NCBI Taxonomy" id="147828"/>
    <lineage>
        <taxon>Eukaryota</taxon>
        <taxon>Metazoa</taxon>
        <taxon>Spiralia</taxon>
        <taxon>Lophotrochozoa</taxon>
        <taxon>Platyhelminthes</taxon>
        <taxon>Trematoda</taxon>
        <taxon>Digenea</taxon>
        <taxon>Opisthorchiida</taxon>
        <taxon>Opisthorchiata</taxon>
        <taxon>Opisthorchiidae</taxon>
        <taxon>Opisthorchis</taxon>
    </lineage>
</organism>
<name>A0A4S2KLC3_OPIFE</name>
<feature type="non-terminal residue" evidence="1">
    <location>
        <position position="1"/>
    </location>
</feature>
<evidence type="ECO:0000313" key="1">
    <source>
        <dbReference type="EMBL" id="TGZ50016.1"/>
    </source>
</evidence>
<dbReference type="Proteomes" id="UP000308267">
    <property type="component" value="Unassembled WGS sequence"/>
</dbReference>
<dbReference type="AlphaFoldDB" id="A0A4S2KLC3"/>
<keyword evidence="2" id="KW-1185">Reference proteome</keyword>
<gene>
    <name evidence="1" type="ORF">CRM22_010889</name>
</gene>